<organism evidence="1 2">
    <name type="scientific">Cardiobacterium valvarum F0432</name>
    <dbReference type="NCBI Taxonomy" id="797473"/>
    <lineage>
        <taxon>Bacteria</taxon>
        <taxon>Pseudomonadati</taxon>
        <taxon>Pseudomonadota</taxon>
        <taxon>Gammaproteobacteria</taxon>
        <taxon>Cardiobacteriales</taxon>
        <taxon>Cardiobacteriaceae</taxon>
        <taxon>Cardiobacterium</taxon>
    </lineage>
</organism>
<evidence type="ECO:0000313" key="2">
    <source>
        <dbReference type="Proteomes" id="UP000004750"/>
    </source>
</evidence>
<sequence>MVFLDFRGTGVPVGGGDVVVTHDDGRSLFKETVIIGRCAQGGADPRYN</sequence>
<gene>
    <name evidence="1" type="ORF">HMPREF9080_01476</name>
</gene>
<proteinExistence type="predicted"/>
<accession>G9ZFD1</accession>
<comment type="caution">
    <text evidence="1">The sequence shown here is derived from an EMBL/GenBank/DDBJ whole genome shotgun (WGS) entry which is preliminary data.</text>
</comment>
<evidence type="ECO:0000313" key="1">
    <source>
        <dbReference type="EMBL" id="EHM54026.1"/>
    </source>
</evidence>
<dbReference type="STRING" id="797473.HMPREF9080_01476"/>
<protein>
    <submittedName>
        <fullName evidence="1">Uncharacterized protein</fullName>
    </submittedName>
</protein>
<dbReference type="AlphaFoldDB" id="G9ZFD1"/>
<name>G9ZFD1_9GAMM</name>
<dbReference type="EMBL" id="AGCM01000082">
    <property type="protein sequence ID" value="EHM54026.1"/>
    <property type="molecule type" value="Genomic_DNA"/>
</dbReference>
<dbReference type="Proteomes" id="UP000004750">
    <property type="component" value="Unassembled WGS sequence"/>
</dbReference>
<dbReference type="HOGENOM" id="CLU_3150820_0_0_6"/>
<reference evidence="1 2" key="1">
    <citation type="submission" date="2011-08" db="EMBL/GenBank/DDBJ databases">
        <authorList>
            <person name="Weinstock G."/>
            <person name="Sodergren E."/>
            <person name="Clifton S."/>
            <person name="Fulton L."/>
            <person name="Fulton B."/>
            <person name="Courtney L."/>
            <person name="Fronick C."/>
            <person name="Harrison M."/>
            <person name="Strong C."/>
            <person name="Farmer C."/>
            <person name="Delahaunty K."/>
            <person name="Markovic C."/>
            <person name="Hall O."/>
            <person name="Minx P."/>
            <person name="Tomlinson C."/>
            <person name="Mitreva M."/>
            <person name="Hou S."/>
            <person name="Chen J."/>
            <person name="Wollam A."/>
            <person name="Pepin K.H."/>
            <person name="Johnson M."/>
            <person name="Bhonagiri V."/>
            <person name="Zhang X."/>
            <person name="Suruliraj S."/>
            <person name="Warren W."/>
            <person name="Chinwalla A."/>
            <person name="Mardis E.R."/>
            <person name="Wilson R.K."/>
        </authorList>
    </citation>
    <scope>NUCLEOTIDE SEQUENCE [LARGE SCALE GENOMIC DNA]</scope>
    <source>
        <strain evidence="1 2">F0432</strain>
    </source>
</reference>